<dbReference type="PROSITE" id="PS50041">
    <property type="entry name" value="C_TYPE_LECTIN_2"/>
    <property type="match status" value="1"/>
</dbReference>
<dbReference type="InterPro" id="IPR016187">
    <property type="entry name" value="CTDL_fold"/>
</dbReference>
<dbReference type="PANTHER" id="PTHR22803">
    <property type="entry name" value="MANNOSE, PHOSPHOLIPASE, LECTIN RECEPTOR RELATED"/>
    <property type="match status" value="1"/>
</dbReference>
<keyword evidence="2" id="KW-0675">Receptor</keyword>
<accession>A0A9W7TQT9</accession>
<proteinExistence type="predicted"/>
<reference evidence="2" key="1">
    <citation type="submission" date="2021-02" db="EMBL/GenBank/DDBJ databases">
        <title>Comparative genomics reveals that relaxation of natural selection precedes convergent phenotypic evolution of cavefish.</title>
        <authorList>
            <person name="Peng Z."/>
        </authorList>
    </citation>
    <scope>NUCLEOTIDE SEQUENCE</scope>
    <source>
        <tissue evidence="2">Muscle</tissue>
    </source>
</reference>
<dbReference type="Proteomes" id="UP001059041">
    <property type="component" value="Linkage Group LG11"/>
</dbReference>
<dbReference type="EMBL" id="JAFHDT010000011">
    <property type="protein sequence ID" value="KAI7803590.1"/>
    <property type="molecule type" value="Genomic_DNA"/>
</dbReference>
<keyword evidence="3" id="KW-1185">Reference proteome</keyword>
<gene>
    <name evidence="2" type="ORF">IRJ41_008809</name>
</gene>
<dbReference type="CDD" id="cd00037">
    <property type="entry name" value="CLECT"/>
    <property type="match status" value="1"/>
</dbReference>
<evidence type="ECO:0000313" key="2">
    <source>
        <dbReference type="EMBL" id="KAI7803590.1"/>
    </source>
</evidence>
<organism evidence="2 3">
    <name type="scientific">Triplophysa rosa</name>
    <name type="common">Cave loach</name>
    <dbReference type="NCBI Taxonomy" id="992332"/>
    <lineage>
        <taxon>Eukaryota</taxon>
        <taxon>Metazoa</taxon>
        <taxon>Chordata</taxon>
        <taxon>Craniata</taxon>
        <taxon>Vertebrata</taxon>
        <taxon>Euteleostomi</taxon>
        <taxon>Actinopterygii</taxon>
        <taxon>Neopterygii</taxon>
        <taxon>Teleostei</taxon>
        <taxon>Ostariophysi</taxon>
        <taxon>Cypriniformes</taxon>
        <taxon>Nemacheilidae</taxon>
        <taxon>Triplophysa</taxon>
    </lineage>
</organism>
<dbReference type="InterPro" id="IPR016186">
    <property type="entry name" value="C-type_lectin-like/link_sf"/>
</dbReference>
<sequence length="76" mass="8697">MGLPRQKVVWVGGTDAVTEGQWQWSDGEPFSWTFWSPGQPDNLGEEDCMSVVIGGEYDEKCITKLPYICYKKNIFF</sequence>
<dbReference type="InterPro" id="IPR001304">
    <property type="entry name" value="C-type_lectin-like"/>
</dbReference>
<evidence type="ECO:0000259" key="1">
    <source>
        <dbReference type="PROSITE" id="PS50041"/>
    </source>
</evidence>
<feature type="domain" description="C-type lectin" evidence="1">
    <location>
        <begin position="9"/>
        <end position="70"/>
    </location>
</feature>
<protein>
    <submittedName>
        <fullName evidence="2">Macrophage mannose receptor 1-like</fullName>
    </submittedName>
</protein>
<dbReference type="AlphaFoldDB" id="A0A9W7TQT9"/>
<evidence type="ECO:0000313" key="3">
    <source>
        <dbReference type="Proteomes" id="UP001059041"/>
    </source>
</evidence>
<dbReference type="SUPFAM" id="SSF56436">
    <property type="entry name" value="C-type lectin-like"/>
    <property type="match status" value="1"/>
</dbReference>
<comment type="caution">
    <text evidence="2">The sequence shown here is derived from an EMBL/GenBank/DDBJ whole genome shotgun (WGS) entry which is preliminary data.</text>
</comment>
<name>A0A9W7TQT9_TRIRA</name>
<dbReference type="InterPro" id="IPR050111">
    <property type="entry name" value="C-type_lectin/snaclec_domain"/>
</dbReference>
<dbReference type="Pfam" id="PF00059">
    <property type="entry name" value="Lectin_C"/>
    <property type="match status" value="1"/>
</dbReference>
<dbReference type="Gene3D" id="3.10.100.10">
    <property type="entry name" value="Mannose-Binding Protein A, subunit A"/>
    <property type="match status" value="1"/>
</dbReference>